<gene>
    <name evidence="2" type="ORF">SKAU_G00303220</name>
</gene>
<comment type="caution">
    <text evidence="2">The sequence shown here is derived from an EMBL/GenBank/DDBJ whole genome shotgun (WGS) entry which is preliminary data.</text>
</comment>
<organism evidence="2 3">
    <name type="scientific">Synaphobranchus kaupii</name>
    <name type="common">Kaup's arrowtooth eel</name>
    <dbReference type="NCBI Taxonomy" id="118154"/>
    <lineage>
        <taxon>Eukaryota</taxon>
        <taxon>Metazoa</taxon>
        <taxon>Chordata</taxon>
        <taxon>Craniata</taxon>
        <taxon>Vertebrata</taxon>
        <taxon>Euteleostomi</taxon>
        <taxon>Actinopterygii</taxon>
        <taxon>Neopterygii</taxon>
        <taxon>Teleostei</taxon>
        <taxon>Anguilliformes</taxon>
        <taxon>Synaphobranchidae</taxon>
        <taxon>Synaphobranchus</taxon>
    </lineage>
</organism>
<dbReference type="Proteomes" id="UP001152622">
    <property type="component" value="Chromosome 12"/>
</dbReference>
<proteinExistence type="predicted"/>
<accession>A0A9Q1EW48</accession>
<dbReference type="EMBL" id="JAINUF010000012">
    <property type="protein sequence ID" value="KAJ8346129.1"/>
    <property type="molecule type" value="Genomic_DNA"/>
</dbReference>
<evidence type="ECO:0000313" key="3">
    <source>
        <dbReference type="Proteomes" id="UP001152622"/>
    </source>
</evidence>
<protein>
    <submittedName>
        <fullName evidence="2">Uncharacterized protein</fullName>
    </submittedName>
</protein>
<evidence type="ECO:0000313" key="2">
    <source>
        <dbReference type="EMBL" id="KAJ8346129.1"/>
    </source>
</evidence>
<name>A0A9Q1EW48_SYNKA</name>
<feature type="compositionally biased region" description="Low complexity" evidence="1">
    <location>
        <begin position="74"/>
        <end position="88"/>
    </location>
</feature>
<evidence type="ECO:0000256" key="1">
    <source>
        <dbReference type="SAM" id="MobiDB-lite"/>
    </source>
</evidence>
<keyword evidence="3" id="KW-1185">Reference proteome</keyword>
<dbReference type="AlphaFoldDB" id="A0A9Q1EW48"/>
<feature type="region of interest" description="Disordered" evidence="1">
    <location>
        <begin position="74"/>
        <end position="97"/>
    </location>
</feature>
<reference evidence="2" key="1">
    <citation type="journal article" date="2023" name="Science">
        <title>Genome structures resolve the early diversification of teleost fishes.</title>
        <authorList>
            <person name="Parey E."/>
            <person name="Louis A."/>
            <person name="Montfort J."/>
            <person name="Bouchez O."/>
            <person name="Roques C."/>
            <person name="Iampietro C."/>
            <person name="Lluch J."/>
            <person name="Castinel A."/>
            <person name="Donnadieu C."/>
            <person name="Desvignes T."/>
            <person name="Floi Bucao C."/>
            <person name="Jouanno E."/>
            <person name="Wen M."/>
            <person name="Mejri S."/>
            <person name="Dirks R."/>
            <person name="Jansen H."/>
            <person name="Henkel C."/>
            <person name="Chen W.J."/>
            <person name="Zahm M."/>
            <person name="Cabau C."/>
            <person name="Klopp C."/>
            <person name="Thompson A.W."/>
            <person name="Robinson-Rechavi M."/>
            <person name="Braasch I."/>
            <person name="Lecointre G."/>
            <person name="Bobe J."/>
            <person name="Postlethwait J.H."/>
            <person name="Berthelot C."/>
            <person name="Roest Crollius H."/>
            <person name="Guiguen Y."/>
        </authorList>
    </citation>
    <scope>NUCLEOTIDE SEQUENCE</scope>
    <source>
        <strain evidence="2">WJC10195</strain>
    </source>
</reference>
<sequence>MELELQSSSLLITGLVLAQNTIAVHLRLNQRAGLRQLQSFSAERESSSYVGIRSAERTALIRITESVLSCLCSKPVSRSPPRGSVRPSDPAPQTVSGSCRFHRRIFISADGPFSSPLPRAKCRAPESCLQECAVEKKRHLGNAVPASRITWFSGGFCTGGGC</sequence>